<dbReference type="Proteomes" id="UP001151699">
    <property type="component" value="Chromosome C"/>
</dbReference>
<protein>
    <recommendedName>
        <fullName evidence="4">Copper transport protein</fullName>
    </recommendedName>
</protein>
<keyword evidence="3 4" id="KW-0472">Membrane</keyword>
<feature type="transmembrane region" description="Helical" evidence="4">
    <location>
        <begin position="46"/>
        <end position="66"/>
    </location>
</feature>
<dbReference type="PANTHER" id="PTHR12483:SF115">
    <property type="entry name" value="COPPER TRANSPORT PROTEIN"/>
    <property type="match status" value="1"/>
</dbReference>
<accession>A0A9Q0RYF9</accession>
<organism evidence="5 6">
    <name type="scientific">Pseudolycoriella hygida</name>
    <dbReference type="NCBI Taxonomy" id="35572"/>
    <lineage>
        <taxon>Eukaryota</taxon>
        <taxon>Metazoa</taxon>
        <taxon>Ecdysozoa</taxon>
        <taxon>Arthropoda</taxon>
        <taxon>Hexapoda</taxon>
        <taxon>Insecta</taxon>
        <taxon>Pterygota</taxon>
        <taxon>Neoptera</taxon>
        <taxon>Endopterygota</taxon>
        <taxon>Diptera</taxon>
        <taxon>Nematocera</taxon>
        <taxon>Sciaroidea</taxon>
        <taxon>Sciaridae</taxon>
        <taxon>Pseudolycoriella</taxon>
    </lineage>
</organism>
<evidence type="ECO:0000256" key="2">
    <source>
        <dbReference type="ARBA" id="ARBA00022989"/>
    </source>
</evidence>
<proteinExistence type="inferred from homology"/>
<feature type="transmembrane region" description="Helical" evidence="4">
    <location>
        <begin position="127"/>
        <end position="146"/>
    </location>
</feature>
<evidence type="ECO:0000256" key="3">
    <source>
        <dbReference type="ARBA" id="ARBA00023136"/>
    </source>
</evidence>
<sequence>MDYIRQHQSHEEDDNTKSCPMIMMLHTGNCESIVFKSIKVTTAEEFALAVLVIFVFAIAYEGLRFWREKMYNDYMNQTSSCSSKEAQLAGRRNIKQLLIHKVHLTQTALHMIQATVSYSLMLIVMTYNVWLVLAVILGATVGYFFFGWIRQRSIDVAENCCH</sequence>
<dbReference type="OrthoDB" id="161814at2759"/>
<dbReference type="InterPro" id="IPR007274">
    <property type="entry name" value="Cop_transporter"/>
</dbReference>
<dbReference type="Pfam" id="PF04145">
    <property type="entry name" value="Ctr"/>
    <property type="match status" value="1"/>
</dbReference>
<dbReference type="GO" id="GO:0005375">
    <property type="term" value="F:copper ion transmembrane transporter activity"/>
    <property type="evidence" value="ECO:0007669"/>
    <property type="project" value="UniProtKB-UniRule"/>
</dbReference>
<keyword evidence="4" id="KW-0187">Copper transport</keyword>
<keyword evidence="2 4" id="KW-1133">Transmembrane helix</keyword>
<keyword evidence="6" id="KW-1185">Reference proteome</keyword>
<keyword evidence="4" id="KW-0406">Ion transport</keyword>
<gene>
    <name evidence="5" type="primary">SLC31A1_3</name>
    <name evidence="5" type="ORF">Bhyg_15433</name>
</gene>
<dbReference type="PANTHER" id="PTHR12483">
    <property type="entry name" value="SOLUTE CARRIER FAMILY 31 COPPER TRANSPORTERS"/>
    <property type="match status" value="1"/>
</dbReference>
<comment type="similarity">
    <text evidence="4">Belongs to the copper transporter (Ctr) (TC 1.A.56) family. SLC31A subfamily.</text>
</comment>
<name>A0A9Q0RYF9_9DIPT</name>
<comment type="caution">
    <text evidence="5">The sequence shown here is derived from an EMBL/GenBank/DDBJ whole genome shotgun (WGS) entry which is preliminary data.</text>
</comment>
<dbReference type="GO" id="GO:0016020">
    <property type="term" value="C:membrane"/>
    <property type="evidence" value="ECO:0007669"/>
    <property type="project" value="UniProtKB-SubCell"/>
</dbReference>
<evidence type="ECO:0000256" key="4">
    <source>
        <dbReference type="RuleBase" id="RU367022"/>
    </source>
</evidence>
<evidence type="ECO:0000313" key="5">
    <source>
        <dbReference type="EMBL" id="KAJ6636838.1"/>
    </source>
</evidence>
<evidence type="ECO:0000256" key="1">
    <source>
        <dbReference type="ARBA" id="ARBA00022692"/>
    </source>
</evidence>
<dbReference type="AlphaFoldDB" id="A0A9Q0RYF9"/>
<reference evidence="5" key="1">
    <citation type="submission" date="2022-07" db="EMBL/GenBank/DDBJ databases">
        <authorList>
            <person name="Trinca V."/>
            <person name="Uliana J.V.C."/>
            <person name="Torres T.T."/>
            <person name="Ward R.J."/>
            <person name="Monesi N."/>
        </authorList>
    </citation>
    <scope>NUCLEOTIDE SEQUENCE</scope>
    <source>
        <strain evidence="5">HSMRA1968</strain>
        <tissue evidence="5">Whole embryos</tissue>
    </source>
</reference>
<evidence type="ECO:0000313" key="6">
    <source>
        <dbReference type="Proteomes" id="UP001151699"/>
    </source>
</evidence>
<keyword evidence="4" id="KW-0813">Transport</keyword>
<comment type="subcellular location">
    <subcellularLocation>
        <location evidence="4">Membrane</location>
        <topology evidence="4">Multi-pass membrane protein</topology>
    </subcellularLocation>
</comment>
<keyword evidence="1 4" id="KW-0812">Transmembrane</keyword>
<dbReference type="EMBL" id="WJQU01000004">
    <property type="protein sequence ID" value="KAJ6636838.1"/>
    <property type="molecule type" value="Genomic_DNA"/>
</dbReference>
<keyword evidence="4" id="KW-0186">Copper</keyword>